<organism evidence="2 3">
    <name type="scientific">Penicillium oxalicum (strain 114-2 / CGMCC 5302)</name>
    <name type="common">Penicillium decumbens</name>
    <dbReference type="NCBI Taxonomy" id="933388"/>
    <lineage>
        <taxon>Eukaryota</taxon>
        <taxon>Fungi</taxon>
        <taxon>Dikarya</taxon>
        <taxon>Ascomycota</taxon>
        <taxon>Pezizomycotina</taxon>
        <taxon>Eurotiomycetes</taxon>
        <taxon>Eurotiomycetidae</taxon>
        <taxon>Eurotiales</taxon>
        <taxon>Aspergillaceae</taxon>
        <taxon>Penicillium</taxon>
    </lineage>
</organism>
<feature type="compositionally biased region" description="Basic and acidic residues" evidence="1">
    <location>
        <begin position="31"/>
        <end position="43"/>
    </location>
</feature>
<proteinExistence type="predicted"/>
<sequence>MDVGILGEHGGMLGNASVSGDAVRRASRKNKAGERGGSKRRLDGLSGTFAKSPFLHWHMGDGSLNPEKRPSARILLAIGWREKEG</sequence>
<evidence type="ECO:0000256" key="1">
    <source>
        <dbReference type="SAM" id="MobiDB-lite"/>
    </source>
</evidence>
<feature type="region of interest" description="Disordered" evidence="1">
    <location>
        <begin position="1"/>
        <end position="46"/>
    </location>
</feature>
<keyword evidence="3" id="KW-1185">Reference proteome</keyword>
<accession>S7ZM59</accession>
<dbReference type="Proteomes" id="UP000019376">
    <property type="component" value="Unassembled WGS sequence"/>
</dbReference>
<dbReference type="HOGENOM" id="CLU_2513367_0_0_1"/>
<name>S7ZM59_PENO1</name>
<evidence type="ECO:0000313" key="3">
    <source>
        <dbReference type="Proteomes" id="UP000019376"/>
    </source>
</evidence>
<dbReference type="EMBL" id="KB644414">
    <property type="protein sequence ID" value="EPS31745.1"/>
    <property type="molecule type" value="Genomic_DNA"/>
</dbReference>
<gene>
    <name evidence="2" type="ORF">PDE_06702</name>
</gene>
<evidence type="ECO:0000313" key="2">
    <source>
        <dbReference type="EMBL" id="EPS31745.1"/>
    </source>
</evidence>
<protein>
    <submittedName>
        <fullName evidence="2">Uncharacterized protein</fullName>
    </submittedName>
</protein>
<dbReference type="AlphaFoldDB" id="S7ZM59"/>
<reference evidence="2 3" key="1">
    <citation type="journal article" date="2013" name="PLoS ONE">
        <title>Genomic and secretomic analyses reveal unique features of the lignocellulolytic enzyme system of Penicillium decumbens.</title>
        <authorList>
            <person name="Liu G."/>
            <person name="Zhang L."/>
            <person name="Wei X."/>
            <person name="Zou G."/>
            <person name="Qin Y."/>
            <person name="Ma L."/>
            <person name="Li J."/>
            <person name="Zheng H."/>
            <person name="Wang S."/>
            <person name="Wang C."/>
            <person name="Xun L."/>
            <person name="Zhao G.-P."/>
            <person name="Zhou Z."/>
            <person name="Qu Y."/>
        </authorList>
    </citation>
    <scope>NUCLEOTIDE SEQUENCE [LARGE SCALE GENOMIC DNA]</scope>
    <source>
        <strain evidence="3">114-2 / CGMCC 5302</strain>
    </source>
</reference>